<dbReference type="InterPro" id="IPR023346">
    <property type="entry name" value="Lysozyme-like_dom_sf"/>
</dbReference>
<dbReference type="SUPFAM" id="SSF53955">
    <property type="entry name" value="Lysozyme-like"/>
    <property type="match status" value="1"/>
</dbReference>
<keyword evidence="14" id="KW-1185">Reference proteome</keyword>
<feature type="domain" description="Penicillin-binding protein transpeptidase" evidence="11">
    <location>
        <begin position="452"/>
        <end position="718"/>
    </location>
</feature>
<feature type="domain" description="Glycosyl transferase family 51" evidence="12">
    <location>
        <begin position="162"/>
        <end position="348"/>
    </location>
</feature>
<dbReference type="SUPFAM" id="SSF56601">
    <property type="entry name" value="beta-lactamase/transpeptidase-like"/>
    <property type="match status" value="1"/>
</dbReference>
<dbReference type="Proteomes" id="UP000035425">
    <property type="component" value="Unassembled WGS sequence"/>
</dbReference>
<evidence type="ECO:0000313" key="14">
    <source>
        <dbReference type="Proteomes" id="UP000035425"/>
    </source>
</evidence>
<keyword evidence="2" id="KW-0645">Protease</keyword>
<keyword evidence="4" id="KW-0808">Transferase</keyword>
<sequence length="825" mass="85955">MQREPTFRARPRRRTADAHLTSAPRTPAGGPAHQPSDTAGPSDTRSGPDGARPRGLAAAGTPGAGTTGWDARSDDDASAASDGHRGGPPGAGPGSPPDRGDLLTRLGIIACAAGVGLALLLLPLVGAIGLFAKSSADHYLSLPDELLTPPLPQSSQILAADGSLIATLRGEKNRTVVDGRDIPVVMRQAIVAIEDSRFYSHGGVDVKGVLRAALRNSEAGDVQQGASTLTQQYVKNVLLQNAHTKQQREEAAGTSLERKIQEARYAVALENKISKDEILERYLNIAYFGNGNYGVGTAAQNYFQVDVAKLTLPQAALLAGLVQSPSLYDPVNHPDAAQLRRDIVLDRMAALGDITPAEADAAKATPVTVVHAAAAAARDSCETSSASFFCDFVRSRLLADPALGTTEAERARRVYEGGMIIKTTLQPKVQDAAQNTVNAVIAPDNPVSATEVVIEPGTGNILAMAVNRVFGSDSAANQTKEPLATKAVFQPGSTFKTFTLAAALEAGYGLNTQFYSPSCYSTKKFPLDRRDGSPCATGYSNADPAESGIYDMSKATWDSVNTYYIQLEEKIGVPAVVDMATRLGIPASYLEDVHPTQGDLTIGSRRVTPLDMANAYATLAAHGMRCDPRYVLSARDSSNQNVDIAPDPACERAVTAGVADTVTSILAGVVTQGTGYPNAAAIGRPAAGKTGTTDNYSAAWFVGYTPQMAASVAVGNPKGAQGNPLKGVVADGRTWSRVFGGDLPAIIWGRSLRAALSGVPVMPMSKANPTVAKGTKGGLLSTPPPQPTPAPTTAAPDIPAMPTAAPDIIEPILPPGRFPLPGPGR</sequence>
<dbReference type="InterPro" id="IPR001460">
    <property type="entry name" value="PCN-bd_Tpept"/>
</dbReference>
<keyword evidence="10" id="KW-0812">Transmembrane</keyword>
<keyword evidence="10" id="KW-1133">Transmembrane helix</keyword>
<dbReference type="InterPro" id="IPR012338">
    <property type="entry name" value="Beta-lactam/transpept-like"/>
</dbReference>
<dbReference type="Pfam" id="PF00912">
    <property type="entry name" value="Transgly"/>
    <property type="match status" value="1"/>
</dbReference>
<dbReference type="PANTHER" id="PTHR32282:SF33">
    <property type="entry name" value="PEPTIDOGLYCAN GLYCOSYLTRANSFERASE"/>
    <property type="match status" value="1"/>
</dbReference>
<evidence type="ECO:0000256" key="10">
    <source>
        <dbReference type="SAM" id="Phobius"/>
    </source>
</evidence>
<dbReference type="InterPro" id="IPR001264">
    <property type="entry name" value="Glyco_trans_51"/>
</dbReference>
<comment type="catalytic activity">
    <reaction evidence="7">
        <text>Preferential cleavage: (Ac)2-L-Lys-D-Ala-|-D-Ala. Also transpeptidation of peptidyl-alanyl moieties that are N-acyl substituents of D-alanine.</text>
        <dbReference type="EC" id="3.4.16.4"/>
    </reaction>
</comment>
<keyword evidence="1" id="KW-0121">Carboxypeptidase</keyword>
<dbReference type="RefSeq" id="WP_047222309.1">
    <property type="nucleotide sequence ID" value="NZ_JWIO01000008.1"/>
</dbReference>
<feature type="region of interest" description="Disordered" evidence="9">
    <location>
        <begin position="771"/>
        <end position="825"/>
    </location>
</feature>
<evidence type="ECO:0000256" key="2">
    <source>
        <dbReference type="ARBA" id="ARBA00022670"/>
    </source>
</evidence>
<evidence type="ECO:0000259" key="11">
    <source>
        <dbReference type="Pfam" id="PF00905"/>
    </source>
</evidence>
<feature type="region of interest" description="Disordered" evidence="9">
    <location>
        <begin position="1"/>
        <end position="99"/>
    </location>
</feature>
<feature type="transmembrane region" description="Helical" evidence="10">
    <location>
        <begin position="106"/>
        <end position="132"/>
    </location>
</feature>
<feature type="compositionally biased region" description="Low complexity" evidence="9">
    <location>
        <begin position="47"/>
        <end position="61"/>
    </location>
</feature>
<evidence type="ECO:0000256" key="5">
    <source>
        <dbReference type="ARBA" id="ARBA00022801"/>
    </source>
</evidence>
<evidence type="ECO:0000256" key="7">
    <source>
        <dbReference type="ARBA" id="ARBA00034000"/>
    </source>
</evidence>
<dbReference type="InterPro" id="IPR036950">
    <property type="entry name" value="PBP_transglycosylase"/>
</dbReference>
<evidence type="ECO:0000256" key="4">
    <source>
        <dbReference type="ARBA" id="ARBA00022679"/>
    </source>
</evidence>
<comment type="caution">
    <text evidence="13">The sequence shown here is derived from an EMBL/GenBank/DDBJ whole genome shotgun (WGS) entry which is preliminary data.</text>
</comment>
<keyword evidence="10" id="KW-0472">Membrane</keyword>
<evidence type="ECO:0000256" key="9">
    <source>
        <dbReference type="SAM" id="MobiDB-lite"/>
    </source>
</evidence>
<dbReference type="InterPro" id="IPR050396">
    <property type="entry name" value="Glycosyltr_51/Transpeptidase"/>
</dbReference>
<feature type="compositionally biased region" description="Pro residues" evidence="9">
    <location>
        <begin position="812"/>
        <end position="825"/>
    </location>
</feature>
<evidence type="ECO:0000259" key="12">
    <source>
        <dbReference type="Pfam" id="PF00912"/>
    </source>
</evidence>
<evidence type="ECO:0000313" key="13">
    <source>
        <dbReference type="EMBL" id="KLL12043.1"/>
    </source>
</evidence>
<evidence type="ECO:0000256" key="3">
    <source>
        <dbReference type="ARBA" id="ARBA00022676"/>
    </source>
</evidence>
<keyword evidence="5" id="KW-0378">Hydrolase</keyword>
<evidence type="ECO:0000256" key="8">
    <source>
        <dbReference type="ARBA" id="ARBA00049902"/>
    </source>
</evidence>
<evidence type="ECO:0000256" key="6">
    <source>
        <dbReference type="ARBA" id="ARBA00023268"/>
    </source>
</evidence>
<accession>A0ABR5F5U7</accession>
<proteinExistence type="predicted"/>
<dbReference type="PANTHER" id="PTHR32282">
    <property type="entry name" value="BINDING PROTEIN TRANSPEPTIDASE, PUTATIVE-RELATED"/>
    <property type="match status" value="1"/>
</dbReference>
<evidence type="ECO:0000256" key="1">
    <source>
        <dbReference type="ARBA" id="ARBA00022645"/>
    </source>
</evidence>
<feature type="compositionally biased region" description="Low complexity" evidence="9">
    <location>
        <begin position="791"/>
        <end position="806"/>
    </location>
</feature>
<dbReference type="Pfam" id="PF00905">
    <property type="entry name" value="Transpeptidase"/>
    <property type="match status" value="1"/>
</dbReference>
<feature type="compositionally biased region" description="Polar residues" evidence="9">
    <location>
        <begin position="35"/>
        <end position="45"/>
    </location>
</feature>
<dbReference type="Gene3D" id="1.10.3810.10">
    <property type="entry name" value="Biosynthetic peptidoglycan transglycosylase-like"/>
    <property type="match status" value="1"/>
</dbReference>
<dbReference type="Gene3D" id="3.40.710.10">
    <property type="entry name" value="DD-peptidase/beta-lactamase superfamily"/>
    <property type="match status" value="1"/>
</dbReference>
<reference evidence="13 14" key="1">
    <citation type="submission" date="2014-12" db="EMBL/GenBank/DDBJ databases">
        <title>Frankia sp. BMG5.1 draft genome.</title>
        <authorList>
            <person name="Gtari M."/>
            <person name="Ghodhbane-Gtari F."/>
            <person name="Nouioui I."/>
            <person name="Ktari A."/>
            <person name="Hezbri K."/>
            <person name="Mimouni W."/>
            <person name="Sbissi I."/>
            <person name="Ayari A."/>
            <person name="Yamanaka T."/>
            <person name="Normand P."/>
            <person name="Tisa L.S."/>
            <person name="Boudabous A."/>
        </authorList>
    </citation>
    <scope>NUCLEOTIDE SEQUENCE [LARGE SCALE GENOMIC DNA]</scope>
    <source>
        <strain evidence="13 14">BMG5.1</strain>
    </source>
</reference>
<protein>
    <submittedName>
        <fullName evidence="13">Twin-arginine translocation pathway signal protein</fullName>
    </submittedName>
</protein>
<gene>
    <name evidence="13" type="ORF">FrCorBMG51_07190</name>
</gene>
<keyword evidence="6" id="KW-0511">Multifunctional enzyme</keyword>
<name>A0ABR5F5U7_9ACTN</name>
<dbReference type="EMBL" id="JWIO01000008">
    <property type="protein sequence ID" value="KLL12043.1"/>
    <property type="molecule type" value="Genomic_DNA"/>
</dbReference>
<comment type="catalytic activity">
    <reaction evidence="8">
        <text>[GlcNAc-(1-&gt;4)-Mur2Ac(oyl-L-Ala-gamma-D-Glu-L-Lys-D-Ala-D-Ala)](n)-di-trans,octa-cis-undecaprenyl diphosphate + beta-D-GlcNAc-(1-&gt;4)-Mur2Ac(oyl-L-Ala-gamma-D-Glu-L-Lys-D-Ala-D-Ala)-di-trans,octa-cis-undecaprenyl diphosphate = [GlcNAc-(1-&gt;4)-Mur2Ac(oyl-L-Ala-gamma-D-Glu-L-Lys-D-Ala-D-Ala)](n+1)-di-trans,octa-cis-undecaprenyl diphosphate + di-trans,octa-cis-undecaprenyl diphosphate + H(+)</text>
        <dbReference type="Rhea" id="RHEA:23708"/>
        <dbReference type="Rhea" id="RHEA-COMP:9602"/>
        <dbReference type="Rhea" id="RHEA-COMP:9603"/>
        <dbReference type="ChEBI" id="CHEBI:15378"/>
        <dbReference type="ChEBI" id="CHEBI:58405"/>
        <dbReference type="ChEBI" id="CHEBI:60033"/>
        <dbReference type="ChEBI" id="CHEBI:78435"/>
        <dbReference type="EC" id="2.4.99.28"/>
    </reaction>
</comment>
<keyword evidence="3" id="KW-0328">Glycosyltransferase</keyword>
<organism evidence="13 14">
    <name type="scientific">Protofrankia coriariae</name>
    <dbReference type="NCBI Taxonomy" id="1562887"/>
    <lineage>
        <taxon>Bacteria</taxon>
        <taxon>Bacillati</taxon>
        <taxon>Actinomycetota</taxon>
        <taxon>Actinomycetes</taxon>
        <taxon>Frankiales</taxon>
        <taxon>Frankiaceae</taxon>
        <taxon>Protofrankia</taxon>
    </lineage>
</organism>